<evidence type="ECO:0000256" key="1">
    <source>
        <dbReference type="SAM" id="MobiDB-lite"/>
    </source>
</evidence>
<reference evidence="2" key="1">
    <citation type="submission" date="2014-01" db="EMBL/GenBank/DDBJ databases">
        <authorList>
            <person name="Brown-Elliot B."/>
            <person name="Wallace R."/>
            <person name="Lenaerts A."/>
            <person name="Ordway D."/>
            <person name="DeGroote M.A."/>
            <person name="Parker T."/>
            <person name="Sizemore C."/>
            <person name="Tallon L.J."/>
            <person name="Sadzewicz L.K."/>
            <person name="Sengamalay N."/>
            <person name="Fraser C.M."/>
            <person name="Hine E."/>
            <person name="Shefchek K.A."/>
            <person name="Das S.P."/>
            <person name="Tettelin H."/>
        </authorList>
    </citation>
    <scope>NUCLEOTIDE SEQUENCE [LARGE SCALE GENOMIC DNA]</scope>
    <source>
        <strain evidence="2">4042</strain>
    </source>
</reference>
<comment type="caution">
    <text evidence="2">The sequence shown here is derived from an EMBL/GenBank/DDBJ whole genome shotgun (WGS) entry which is preliminary data.</text>
</comment>
<evidence type="ECO:0000313" key="2">
    <source>
        <dbReference type="EMBL" id="EUA54843.1"/>
    </source>
</evidence>
<feature type="region of interest" description="Disordered" evidence="1">
    <location>
        <begin position="55"/>
        <end position="79"/>
    </location>
</feature>
<sequence>MRGAMKAAWDKLGGAKGKLGAPVGDQTVNGDVVSQKFTGGTISWNRATNTYAAEPPSLASSLSGLQAPGQTQPSRPVMPAGGKTTWRWWWLAVVVRRCSWRVCWCRRRCGRVGAGSPLDAPLAGKPPAMLNPAPRIRADHRRPVGD</sequence>
<dbReference type="AlphaFoldDB" id="X8CHD7"/>
<protein>
    <submittedName>
        <fullName evidence="2">LGFP repeat family protein</fullName>
    </submittedName>
</protein>
<proteinExistence type="predicted"/>
<dbReference type="Pfam" id="PF08310">
    <property type="entry name" value="LGFP"/>
    <property type="match status" value="1"/>
</dbReference>
<accession>X8CHD7</accession>
<organism evidence="2">
    <name type="scientific">Mycobacterium xenopi 4042</name>
    <dbReference type="NCBI Taxonomy" id="1299334"/>
    <lineage>
        <taxon>Bacteria</taxon>
        <taxon>Bacillati</taxon>
        <taxon>Actinomycetota</taxon>
        <taxon>Actinomycetes</taxon>
        <taxon>Mycobacteriales</taxon>
        <taxon>Mycobacteriaceae</taxon>
        <taxon>Mycobacterium</taxon>
    </lineage>
</organism>
<name>X8CHD7_MYCXE</name>
<feature type="region of interest" description="Disordered" evidence="1">
    <location>
        <begin position="116"/>
        <end position="146"/>
    </location>
</feature>
<gene>
    <name evidence="2" type="ORF">I553_1451</name>
</gene>
<feature type="compositionally biased region" description="Low complexity" evidence="1">
    <location>
        <begin position="55"/>
        <end position="68"/>
    </location>
</feature>
<dbReference type="EMBL" id="JAOB01000032">
    <property type="protein sequence ID" value="EUA54843.1"/>
    <property type="molecule type" value="Genomic_DNA"/>
</dbReference>
<dbReference type="InterPro" id="IPR013207">
    <property type="entry name" value="LGFP"/>
</dbReference>
<dbReference type="PATRIC" id="fig|1299334.3.peg.3261"/>